<name>A0A3A8AK76_9HYPH</name>
<organism evidence="2 3">
    <name type="scientific">Oceaniradius stylonematis</name>
    <dbReference type="NCBI Taxonomy" id="2184161"/>
    <lineage>
        <taxon>Bacteria</taxon>
        <taxon>Pseudomonadati</taxon>
        <taxon>Pseudomonadota</taxon>
        <taxon>Alphaproteobacteria</taxon>
        <taxon>Hyphomicrobiales</taxon>
        <taxon>Ahrensiaceae</taxon>
        <taxon>Oceaniradius</taxon>
    </lineage>
</organism>
<dbReference type="AlphaFoldDB" id="A0A3A8AK76"/>
<evidence type="ECO:0000313" key="3">
    <source>
        <dbReference type="Proteomes" id="UP000246132"/>
    </source>
</evidence>
<accession>A0A3A8AK76</accession>
<dbReference type="PIRSF" id="PIRSF036238">
    <property type="entry name" value="UCP036238"/>
    <property type="match status" value="1"/>
</dbReference>
<dbReference type="RefSeq" id="WP_109766154.1">
    <property type="nucleotide sequence ID" value="NZ_JASHJQ010000002.1"/>
</dbReference>
<dbReference type="Proteomes" id="UP000246132">
    <property type="component" value="Unassembled WGS sequence"/>
</dbReference>
<dbReference type="OrthoDB" id="1159372at2"/>
<sequence>MPMTTKRQAAVSQALERLAPLMPLEDALAIKALVARPHMRGLPAQRAVWLATITHIRHTHSDYDALLDEGYDRDAARFFVLDEVNAVLRRWQATRFLDADEDGVGADG</sequence>
<protein>
    <submittedName>
        <fullName evidence="2">DUF2293 domain-containing protein</fullName>
    </submittedName>
</protein>
<comment type="caution">
    <text evidence="2">The sequence shown here is derived from an EMBL/GenBank/DDBJ whole genome shotgun (WGS) entry which is preliminary data.</text>
</comment>
<proteinExistence type="predicted"/>
<gene>
    <name evidence="2" type="ORF">DEM25_011540</name>
</gene>
<feature type="domain" description="DUF2293" evidence="1">
    <location>
        <begin position="14"/>
        <end position="92"/>
    </location>
</feature>
<reference evidence="2 3" key="1">
    <citation type="journal article" date="2018" name="Int. J. Syst. Bacteriol.">
        <title>Oceaniradius stylonemae gen. nov., sp. nov., isolated from a red alga, Stylonema cornu-cervi.</title>
        <authorList>
            <person name="Jeong S."/>
        </authorList>
    </citation>
    <scope>NUCLEOTIDE SEQUENCE [LARGE SCALE GENOMIC DNA]</scope>
    <source>
        <strain evidence="2 3">StC1</strain>
    </source>
</reference>
<dbReference type="InterPro" id="IPR017044">
    <property type="entry name" value="UCP036238"/>
</dbReference>
<dbReference type="InterPro" id="IPR018744">
    <property type="entry name" value="DUF2293"/>
</dbReference>
<evidence type="ECO:0000259" key="1">
    <source>
        <dbReference type="Pfam" id="PF10056"/>
    </source>
</evidence>
<dbReference type="Pfam" id="PF10056">
    <property type="entry name" value="DUF2293"/>
    <property type="match status" value="1"/>
</dbReference>
<keyword evidence="3" id="KW-1185">Reference proteome</keyword>
<evidence type="ECO:0000313" key="2">
    <source>
        <dbReference type="EMBL" id="RKF06263.1"/>
    </source>
</evidence>
<dbReference type="EMBL" id="QFWV02000007">
    <property type="protein sequence ID" value="RKF06263.1"/>
    <property type="molecule type" value="Genomic_DNA"/>
</dbReference>